<dbReference type="AlphaFoldDB" id="A0A7J7MP33"/>
<sequence>MGVDMPYSTNVVIIQLSEPATNYPSVSIDIVKGYSVGHPPKIILVLTQELVEITALVTESTVVQLKAFNGAIVSDDNNLSDLNVEKTKLLQKILVYVVSVICSFVDLNPNVYERAQVYTNTVESFLPSGDAYTTNPSSSGKDHVFATGLHWHQKAIISVMEAGGLTWLVGKHIKPMSNMKIVHFMELPPVVLTCGLSGYGSKEIYYSAPLMNLWMKQVYMEKHMANPENFEFPVTEATMMATLVNSVTFGSNERSIPSSGFGNGFLLVELEVQQALGRSNSKRLFSSSIQSGSGLAPVAEDIPWDLP</sequence>
<protein>
    <submittedName>
        <fullName evidence="1">Uncharacterized protein</fullName>
    </submittedName>
</protein>
<reference evidence="1 2" key="1">
    <citation type="journal article" date="2020" name="IScience">
        <title>Genome Sequencing of the Endangered Kingdonia uniflora (Circaeasteraceae, Ranunculales) Reveals Potential Mechanisms of Evolutionary Specialization.</title>
        <authorList>
            <person name="Sun Y."/>
            <person name="Deng T."/>
            <person name="Zhang A."/>
            <person name="Moore M.J."/>
            <person name="Landis J.B."/>
            <person name="Lin N."/>
            <person name="Zhang H."/>
            <person name="Zhang X."/>
            <person name="Huang J."/>
            <person name="Zhang X."/>
            <person name="Sun H."/>
            <person name="Wang H."/>
        </authorList>
    </citation>
    <scope>NUCLEOTIDE SEQUENCE [LARGE SCALE GENOMIC DNA]</scope>
    <source>
        <strain evidence="1">TB1705</strain>
        <tissue evidence="1">Leaf</tissue>
    </source>
</reference>
<comment type="caution">
    <text evidence="1">The sequence shown here is derived from an EMBL/GenBank/DDBJ whole genome shotgun (WGS) entry which is preliminary data.</text>
</comment>
<gene>
    <name evidence="1" type="ORF">GIB67_017777</name>
</gene>
<evidence type="ECO:0000313" key="2">
    <source>
        <dbReference type="Proteomes" id="UP000541444"/>
    </source>
</evidence>
<accession>A0A7J7MP33</accession>
<dbReference type="OrthoDB" id="1303620at2759"/>
<evidence type="ECO:0000313" key="1">
    <source>
        <dbReference type="EMBL" id="KAF6156641.1"/>
    </source>
</evidence>
<name>A0A7J7MP33_9MAGN</name>
<dbReference type="EMBL" id="JACGCM010001311">
    <property type="protein sequence ID" value="KAF6156641.1"/>
    <property type="molecule type" value="Genomic_DNA"/>
</dbReference>
<organism evidence="1 2">
    <name type="scientific">Kingdonia uniflora</name>
    <dbReference type="NCBI Taxonomy" id="39325"/>
    <lineage>
        <taxon>Eukaryota</taxon>
        <taxon>Viridiplantae</taxon>
        <taxon>Streptophyta</taxon>
        <taxon>Embryophyta</taxon>
        <taxon>Tracheophyta</taxon>
        <taxon>Spermatophyta</taxon>
        <taxon>Magnoliopsida</taxon>
        <taxon>Ranunculales</taxon>
        <taxon>Circaeasteraceae</taxon>
        <taxon>Kingdonia</taxon>
    </lineage>
</organism>
<keyword evidence="2" id="KW-1185">Reference proteome</keyword>
<proteinExistence type="predicted"/>
<dbReference type="Proteomes" id="UP000541444">
    <property type="component" value="Unassembled WGS sequence"/>
</dbReference>